<reference evidence="2" key="1">
    <citation type="submission" date="2013-11" db="EMBL/GenBank/DDBJ databases">
        <title>Genome sequence of the fusiform rust pathogen reveals effectors for host alternation and coevolution with pine.</title>
        <authorList>
            <consortium name="DOE Joint Genome Institute"/>
            <person name="Smith K."/>
            <person name="Pendleton A."/>
            <person name="Kubisiak T."/>
            <person name="Anderson C."/>
            <person name="Salamov A."/>
            <person name="Aerts A."/>
            <person name="Riley R."/>
            <person name="Clum A."/>
            <person name="Lindquist E."/>
            <person name="Ence D."/>
            <person name="Campbell M."/>
            <person name="Kronenberg Z."/>
            <person name="Feau N."/>
            <person name="Dhillon B."/>
            <person name="Hamelin R."/>
            <person name="Burleigh J."/>
            <person name="Smith J."/>
            <person name="Yandell M."/>
            <person name="Nelson C."/>
            <person name="Grigoriev I."/>
            <person name="Davis J."/>
        </authorList>
    </citation>
    <scope>NUCLEOTIDE SEQUENCE</scope>
    <source>
        <strain evidence="2">G11</strain>
    </source>
</reference>
<dbReference type="Proteomes" id="UP000886653">
    <property type="component" value="Unassembled WGS sequence"/>
</dbReference>
<organism evidence="2 3">
    <name type="scientific">Cronartium quercuum f. sp. fusiforme G11</name>
    <dbReference type="NCBI Taxonomy" id="708437"/>
    <lineage>
        <taxon>Eukaryota</taxon>
        <taxon>Fungi</taxon>
        <taxon>Dikarya</taxon>
        <taxon>Basidiomycota</taxon>
        <taxon>Pucciniomycotina</taxon>
        <taxon>Pucciniomycetes</taxon>
        <taxon>Pucciniales</taxon>
        <taxon>Coleosporiaceae</taxon>
        <taxon>Cronartium</taxon>
    </lineage>
</organism>
<evidence type="ECO:0000256" key="1">
    <source>
        <dbReference type="RuleBase" id="RU365002"/>
    </source>
</evidence>
<name>A0A9P6NKV4_9BASI</name>
<comment type="similarity">
    <text evidence="1">Belongs to the QNG1 protein family.</text>
</comment>
<dbReference type="OrthoDB" id="416777at2759"/>
<dbReference type="Pfam" id="PF10343">
    <property type="entry name" value="Q_salvage"/>
    <property type="match status" value="1"/>
</dbReference>
<dbReference type="GO" id="GO:0006400">
    <property type="term" value="P:tRNA modification"/>
    <property type="evidence" value="ECO:0007669"/>
    <property type="project" value="TreeGrafter"/>
</dbReference>
<comment type="catalytic activity">
    <reaction evidence="1">
        <text>queuosine 5'-phosphate + H2O = queuine + D-ribose 5-phosphate</text>
        <dbReference type="Rhea" id="RHEA:75387"/>
        <dbReference type="ChEBI" id="CHEBI:15377"/>
        <dbReference type="ChEBI" id="CHEBI:17433"/>
        <dbReference type="ChEBI" id="CHEBI:78346"/>
        <dbReference type="ChEBI" id="CHEBI:194371"/>
    </reaction>
    <physiologicalReaction direction="left-to-right" evidence="1">
        <dbReference type="Rhea" id="RHEA:75388"/>
    </physiologicalReaction>
</comment>
<accession>A0A9P6NKV4</accession>
<evidence type="ECO:0000313" key="2">
    <source>
        <dbReference type="EMBL" id="KAG0145999.1"/>
    </source>
</evidence>
<dbReference type="PANTHER" id="PTHR21314">
    <property type="entry name" value="QUEUOSINE 5'-PHOSPHATE N-GLYCOSYLASE_HYDROLASE-RELATED"/>
    <property type="match status" value="1"/>
</dbReference>
<dbReference type="GO" id="GO:0016787">
    <property type="term" value="F:hydrolase activity"/>
    <property type="evidence" value="ECO:0007669"/>
    <property type="project" value="UniProtKB-KW"/>
</dbReference>
<dbReference type="EMBL" id="MU167267">
    <property type="protein sequence ID" value="KAG0145999.1"/>
    <property type="molecule type" value="Genomic_DNA"/>
</dbReference>
<keyword evidence="1" id="KW-0378">Hydrolase</keyword>
<proteinExistence type="inferred from homology"/>
<comment type="function">
    <text evidence="1">Catalyzes the hydrolysis of queuosine 5'-phosphate, releasing the nucleobase queuine (q). Is required for salvage of queuine from exogenous queuosine (Q) that is imported and then converted to queuosine 5'-phosphate intracellularly.</text>
</comment>
<sequence length="384" mass="42978">MASTLTDRLPIPSPPPQPTTIIEAVRQSCEQVRNRYNIQLKETECDRFLLSLNRDQYQKLYVDRTNGQRFPLQFSSSLDELNVVCLLGLLNCLHEHRDFLKEKTGRGAWETVRYLVLGAYLSSSGDSSSSILTTAGMLRATPSSIASLISLPLHIERPMATGSPIMIGEPDPIATQIVNQIVHLLHSTAAILQRDSYPDLGSFIASQGLNDRDGDRLLRVLLNAFEGFRDMYILDDQPVYILKKALFLLESICTTFNKKTKSNKIPIPNLNSPLPILADNVIPTMLLHFGLIDLTNSQDSEISKIDLKSSSGLELSPRAATILRASSLACCQQIIQRAHQLAINEAWLSELTEVGLDSYLWNIAKETPELRELKRLRELGTMMY</sequence>
<dbReference type="EC" id="3.2.2.-" evidence="1"/>
<dbReference type="PANTHER" id="PTHR21314:SF1">
    <property type="entry name" value="QUEUOSINE SALVAGE PROTEIN"/>
    <property type="match status" value="1"/>
</dbReference>
<keyword evidence="3" id="KW-1185">Reference proteome</keyword>
<dbReference type="AlphaFoldDB" id="A0A9P6NKV4"/>
<dbReference type="InterPro" id="IPR019438">
    <property type="entry name" value="Q_salvage"/>
</dbReference>
<protein>
    <recommendedName>
        <fullName evidence="1">Queuosine 5'-phosphate N-glycosylase/hydrolase</fullName>
        <ecNumber evidence="1">3.2.2.-</ecNumber>
    </recommendedName>
    <alternativeName>
        <fullName evidence="1">Queuosine-nucleotide N-glycosylase/hydrolase</fullName>
    </alternativeName>
</protein>
<gene>
    <name evidence="2" type="ORF">CROQUDRAFT_657950</name>
</gene>
<evidence type="ECO:0000313" key="3">
    <source>
        <dbReference type="Proteomes" id="UP000886653"/>
    </source>
</evidence>
<comment type="caution">
    <text evidence="2">The sequence shown here is derived from an EMBL/GenBank/DDBJ whole genome shotgun (WGS) entry which is preliminary data.</text>
</comment>